<dbReference type="Gene3D" id="3.40.1440.10">
    <property type="entry name" value="GIY-YIG endonuclease"/>
    <property type="match status" value="1"/>
</dbReference>
<accession>A0A151JR77</accession>
<evidence type="ECO:0000313" key="2">
    <source>
        <dbReference type="EMBL" id="KYN29866.1"/>
    </source>
</evidence>
<gene>
    <name evidence="2" type="ORF">ALC57_00683</name>
</gene>
<dbReference type="Proteomes" id="UP000078492">
    <property type="component" value="Unassembled WGS sequence"/>
</dbReference>
<evidence type="ECO:0008006" key="4">
    <source>
        <dbReference type="Google" id="ProtNLM"/>
    </source>
</evidence>
<dbReference type="SUPFAM" id="SSF82771">
    <property type="entry name" value="GIY-YIG endonuclease"/>
    <property type="match status" value="1"/>
</dbReference>
<dbReference type="EMBL" id="KQ978614">
    <property type="protein sequence ID" value="KYN29866.1"/>
    <property type="molecule type" value="Genomic_DNA"/>
</dbReference>
<evidence type="ECO:0000256" key="1">
    <source>
        <dbReference type="SAM" id="Phobius"/>
    </source>
</evidence>
<keyword evidence="1" id="KW-1133">Transmembrane helix</keyword>
<dbReference type="InterPro" id="IPR035901">
    <property type="entry name" value="GIY-YIG_endonuc_sf"/>
</dbReference>
<dbReference type="CDD" id="cd10442">
    <property type="entry name" value="GIY-YIG_PLEs"/>
    <property type="match status" value="1"/>
</dbReference>
<feature type="transmembrane region" description="Helical" evidence="1">
    <location>
        <begin position="12"/>
        <end position="35"/>
    </location>
</feature>
<keyword evidence="1" id="KW-0812">Transmembrane</keyword>
<feature type="non-terminal residue" evidence="2">
    <location>
        <position position="1"/>
    </location>
</feature>
<sequence length="206" mass="24273">NWVPPNPHTCRILVTAFATLSLTCSSCPPFLCIVYPKYLNFFTSSISFPFHLKMLKLIMFHLKKTNNILPKERVKWFSISYLEEISNKFKNAINGVSHRVSFFSLNKLNQFIKVHKDPLNDELKRNVVYKFNCRDCDASYVGQTGRKLKTRLSEHKKHIHSKTSTHSVITEYRLQNDHDFDWQNIETLDVENYYNKSLISEIMHIN</sequence>
<reference evidence="2 3" key="1">
    <citation type="submission" date="2015-09" db="EMBL/GenBank/DDBJ databases">
        <title>Trachymyrmex cornetzi WGS genome.</title>
        <authorList>
            <person name="Nygaard S."/>
            <person name="Hu H."/>
            <person name="Boomsma J."/>
            <person name="Zhang G."/>
        </authorList>
    </citation>
    <scope>NUCLEOTIDE SEQUENCE [LARGE SCALE GENOMIC DNA]</scope>
    <source>
        <strain evidence="2">Tcor2-1</strain>
        <tissue evidence="2">Whole body</tissue>
    </source>
</reference>
<keyword evidence="1" id="KW-0472">Membrane</keyword>
<name>A0A151JR77_9HYME</name>
<protein>
    <recommendedName>
        <fullName evidence="4">GIY-YIG domain-containing protein</fullName>
    </recommendedName>
</protein>
<organism evidence="2 3">
    <name type="scientific">Trachymyrmex cornetzi</name>
    <dbReference type="NCBI Taxonomy" id="471704"/>
    <lineage>
        <taxon>Eukaryota</taxon>
        <taxon>Metazoa</taxon>
        <taxon>Ecdysozoa</taxon>
        <taxon>Arthropoda</taxon>
        <taxon>Hexapoda</taxon>
        <taxon>Insecta</taxon>
        <taxon>Pterygota</taxon>
        <taxon>Neoptera</taxon>
        <taxon>Endopterygota</taxon>
        <taxon>Hymenoptera</taxon>
        <taxon>Apocrita</taxon>
        <taxon>Aculeata</taxon>
        <taxon>Formicoidea</taxon>
        <taxon>Formicidae</taxon>
        <taxon>Myrmicinae</taxon>
        <taxon>Trachymyrmex</taxon>
    </lineage>
</organism>
<proteinExistence type="predicted"/>
<keyword evidence="3" id="KW-1185">Reference proteome</keyword>
<dbReference type="AlphaFoldDB" id="A0A151JR77"/>
<evidence type="ECO:0000313" key="3">
    <source>
        <dbReference type="Proteomes" id="UP000078492"/>
    </source>
</evidence>